<proteinExistence type="predicted"/>
<sequence length="53" mass="5666">MNIGLFIATAVAAATVVAFSLGGGLGHDEQDHLPPDWRHPRFERAAALEVPSR</sequence>
<reference evidence="1" key="1">
    <citation type="submission" date="2020-02" db="EMBL/GenBank/DDBJ databases">
        <authorList>
            <person name="Meier V. D."/>
        </authorList>
    </citation>
    <scope>NUCLEOTIDE SEQUENCE</scope>
    <source>
        <strain evidence="1">AVDCRST_MAG08</strain>
    </source>
</reference>
<gene>
    <name evidence="1" type="ORF">AVDCRST_MAG08-3502</name>
</gene>
<accession>A0A6J4JGT6</accession>
<dbReference type="EMBL" id="CADCTG010000263">
    <property type="protein sequence ID" value="CAA9277022.1"/>
    <property type="molecule type" value="Genomic_DNA"/>
</dbReference>
<protein>
    <submittedName>
        <fullName evidence="1">Uncharacterized protein</fullName>
    </submittedName>
</protein>
<organism evidence="1">
    <name type="scientific">uncultured Acetobacteraceae bacterium</name>
    <dbReference type="NCBI Taxonomy" id="169975"/>
    <lineage>
        <taxon>Bacteria</taxon>
        <taxon>Pseudomonadati</taxon>
        <taxon>Pseudomonadota</taxon>
        <taxon>Alphaproteobacteria</taxon>
        <taxon>Acetobacterales</taxon>
        <taxon>Acetobacteraceae</taxon>
        <taxon>environmental samples</taxon>
    </lineage>
</organism>
<evidence type="ECO:0000313" key="1">
    <source>
        <dbReference type="EMBL" id="CAA9277022.1"/>
    </source>
</evidence>
<dbReference type="AlphaFoldDB" id="A0A6J4JGT6"/>
<name>A0A6J4JGT6_9PROT</name>